<gene>
    <name evidence="1" type="primary">MGS1_1</name>
    <name evidence="1" type="ORF">FBU59_000750</name>
</gene>
<dbReference type="EMBL" id="JANBPW010000239">
    <property type="protein sequence ID" value="KAJ1950290.1"/>
    <property type="molecule type" value="Genomic_DNA"/>
</dbReference>
<name>A0ACC1JFS6_9FUNG</name>
<feature type="non-terminal residue" evidence="1">
    <location>
        <position position="401"/>
    </location>
</feature>
<proteinExistence type="predicted"/>
<evidence type="ECO:0000313" key="1">
    <source>
        <dbReference type="EMBL" id="KAJ1950290.1"/>
    </source>
</evidence>
<keyword evidence="2" id="KW-1185">Reference proteome</keyword>
<organism evidence="1 2">
    <name type="scientific">Linderina macrospora</name>
    <dbReference type="NCBI Taxonomy" id="4868"/>
    <lineage>
        <taxon>Eukaryota</taxon>
        <taxon>Fungi</taxon>
        <taxon>Fungi incertae sedis</taxon>
        <taxon>Zoopagomycota</taxon>
        <taxon>Kickxellomycotina</taxon>
        <taxon>Kickxellomycetes</taxon>
        <taxon>Kickxellales</taxon>
        <taxon>Kickxellaceae</taxon>
        <taxon>Linderina</taxon>
    </lineage>
</organism>
<sequence>MSSLVACPICNKNVPDWYMNDHLDRECKGVAEAVPGAGALDGEPVTPSRKRAKPASSFLVSPTKSPAAAKRPRSGSQHAARPPTLVQSHSLQMPNHADPFVDNAVLGKPKAADPPVSDEEKRRGNKRLPLAERLRPLSLDTFVGQQDLVGPTGMLRRIIENDQVTSMIFWGSPGLGKTTLARIIARRTKAMFKEMSGVTQNISDVRKVIEEAGNAIRLSGKRTILFLDEIHRFNKAQQDVFLPHLERGQITLIGATTENPSFKLNSALLSRCRVFRLENLTEDDIQCIAQRAAKLKQEDFGVPQKGLDDEIVKYVASVSNGDARVAINTIDLAMSALPSDGPSRTVSLDDIKNALQRTHTVYGAEEHYDLISALHKSVRGSDANAALYWLGRILAGGDDPL</sequence>
<comment type="caution">
    <text evidence="1">The sequence shown here is derived from an EMBL/GenBank/DDBJ whole genome shotgun (WGS) entry which is preliminary data.</text>
</comment>
<dbReference type="Proteomes" id="UP001150603">
    <property type="component" value="Unassembled WGS sequence"/>
</dbReference>
<protein>
    <submittedName>
        <fullName evidence="1">DNA-dependent ATPase mgs1</fullName>
    </submittedName>
</protein>
<accession>A0ACC1JFS6</accession>
<reference evidence="1" key="1">
    <citation type="submission" date="2022-07" db="EMBL/GenBank/DDBJ databases">
        <title>Phylogenomic reconstructions and comparative analyses of Kickxellomycotina fungi.</title>
        <authorList>
            <person name="Reynolds N.K."/>
            <person name="Stajich J.E."/>
            <person name="Barry K."/>
            <person name="Grigoriev I.V."/>
            <person name="Crous P."/>
            <person name="Smith M.E."/>
        </authorList>
    </citation>
    <scope>NUCLEOTIDE SEQUENCE</scope>
    <source>
        <strain evidence="1">NRRL 5244</strain>
    </source>
</reference>
<evidence type="ECO:0000313" key="2">
    <source>
        <dbReference type="Proteomes" id="UP001150603"/>
    </source>
</evidence>